<dbReference type="GO" id="GO:0051123">
    <property type="term" value="P:RNA polymerase II preinitiation complex assembly"/>
    <property type="evidence" value="ECO:0007669"/>
    <property type="project" value="TreeGrafter"/>
</dbReference>
<comment type="subcellular location">
    <subcellularLocation>
        <location evidence="1">Nucleus</location>
    </subcellularLocation>
</comment>
<evidence type="ECO:0000313" key="8">
    <source>
        <dbReference type="Proteomes" id="UP000310066"/>
    </source>
</evidence>
<evidence type="ECO:0000256" key="6">
    <source>
        <dbReference type="SAM" id="MobiDB-lite"/>
    </source>
</evidence>
<evidence type="ECO:0008006" key="9">
    <source>
        <dbReference type="Google" id="ProtNLM"/>
    </source>
</evidence>
<dbReference type="Gene3D" id="1.10.20.10">
    <property type="entry name" value="Histone, subunit A"/>
    <property type="match status" value="1"/>
</dbReference>
<dbReference type="GO" id="GO:0000124">
    <property type="term" value="C:SAGA complex"/>
    <property type="evidence" value="ECO:0007669"/>
    <property type="project" value="TreeGrafter"/>
</dbReference>
<dbReference type="PANTHER" id="PTHR48068:SF4">
    <property type="entry name" value="TATA-BOX BINDING PROTEIN ASSOCIATED FACTOR 9"/>
    <property type="match status" value="1"/>
</dbReference>
<dbReference type="EMBL" id="NAJP01000005">
    <property type="protein sequence ID" value="TKA47689.1"/>
    <property type="molecule type" value="Genomic_DNA"/>
</dbReference>
<reference evidence="7 8" key="1">
    <citation type="submission" date="2017-03" db="EMBL/GenBank/DDBJ databases">
        <title>Genomes of endolithic fungi from Antarctica.</title>
        <authorList>
            <person name="Coleine C."/>
            <person name="Masonjones S."/>
            <person name="Stajich J.E."/>
        </authorList>
    </citation>
    <scope>NUCLEOTIDE SEQUENCE [LARGE SCALE GENOMIC DNA]</scope>
    <source>
        <strain evidence="7 8">CCFEE 5311</strain>
    </source>
</reference>
<accession>A0A4V5N9I0</accession>
<keyword evidence="4" id="KW-0804">Transcription</keyword>
<evidence type="ECO:0000256" key="3">
    <source>
        <dbReference type="ARBA" id="ARBA00023015"/>
    </source>
</evidence>
<dbReference type="Proteomes" id="UP000310066">
    <property type="component" value="Unassembled WGS sequence"/>
</dbReference>
<gene>
    <name evidence="7" type="ORF">B0A54_02063</name>
</gene>
<dbReference type="InterPro" id="IPR051431">
    <property type="entry name" value="TFIID_subunit_9"/>
</dbReference>
<dbReference type="SUPFAM" id="SSF47113">
    <property type="entry name" value="Histone-fold"/>
    <property type="match status" value="1"/>
</dbReference>
<dbReference type="STRING" id="329885.A0A4V5N9I0"/>
<evidence type="ECO:0000256" key="2">
    <source>
        <dbReference type="ARBA" id="ARBA00007646"/>
    </source>
</evidence>
<name>A0A4V5N9I0_9PEZI</name>
<comment type="similarity">
    <text evidence="2">Belongs to the TAF9 family.</text>
</comment>
<dbReference type="OrthoDB" id="341924at2759"/>
<dbReference type="GO" id="GO:0003713">
    <property type="term" value="F:transcription coactivator activity"/>
    <property type="evidence" value="ECO:0007669"/>
    <property type="project" value="TreeGrafter"/>
</dbReference>
<keyword evidence="3" id="KW-0805">Transcription regulation</keyword>
<dbReference type="PANTHER" id="PTHR48068">
    <property type="entry name" value="TAF9 RNA POLYMERASE II, TATA BOX-BINDING PROTEIN (TBP)-ASSOCIATED FACTOR"/>
    <property type="match status" value="1"/>
</dbReference>
<feature type="region of interest" description="Disordered" evidence="6">
    <location>
        <begin position="102"/>
        <end position="123"/>
    </location>
</feature>
<dbReference type="AlphaFoldDB" id="A0A4V5N9I0"/>
<dbReference type="Pfam" id="PF02291">
    <property type="entry name" value="TFIID-31kDa"/>
    <property type="match status" value="1"/>
</dbReference>
<feature type="compositionally biased region" description="Acidic residues" evidence="6">
    <location>
        <begin position="195"/>
        <end position="209"/>
    </location>
</feature>
<dbReference type="CDD" id="cd07979">
    <property type="entry name" value="HFD_TAF9"/>
    <property type="match status" value="1"/>
</dbReference>
<feature type="compositionally biased region" description="Acidic residues" evidence="6">
    <location>
        <begin position="251"/>
        <end position="263"/>
    </location>
</feature>
<evidence type="ECO:0000313" key="7">
    <source>
        <dbReference type="EMBL" id="TKA47689.1"/>
    </source>
</evidence>
<organism evidence="7 8">
    <name type="scientific">Friedmanniomyces endolithicus</name>
    <dbReference type="NCBI Taxonomy" id="329885"/>
    <lineage>
        <taxon>Eukaryota</taxon>
        <taxon>Fungi</taxon>
        <taxon>Dikarya</taxon>
        <taxon>Ascomycota</taxon>
        <taxon>Pezizomycotina</taxon>
        <taxon>Dothideomycetes</taxon>
        <taxon>Dothideomycetidae</taxon>
        <taxon>Mycosphaerellales</taxon>
        <taxon>Teratosphaeriaceae</taxon>
        <taxon>Friedmanniomyces</taxon>
    </lineage>
</organism>
<proteinExistence type="inferred from homology"/>
<keyword evidence="5" id="KW-0539">Nucleus</keyword>
<evidence type="ECO:0000256" key="1">
    <source>
        <dbReference type="ARBA" id="ARBA00004123"/>
    </source>
</evidence>
<sequence length="263" mass="27826">MASPLANGTHPSTPPPSDTAPPTTRADAPTAQPDLDIPRTSSQDDGQSKRPRDARIIHLVLASLGINSYQERVPLQLLDFAYRYTSGVLSDSLRLSAEGYAGQPERGAGRGRGAGAAGAGDAGAGEGITVTSLRQAIASRQGYTFQGHLPKEFMLEQAAERNRVALPKVERSYGVQLPPEKYCLTGVGWTLKDEWDSDEDVEDEEDDGMEGVGAQPKPLTNGTAHPATEGDVGMGGVDGEDEEGEGRMEDVFGEEGGEDTEMA</sequence>
<evidence type="ECO:0000256" key="4">
    <source>
        <dbReference type="ARBA" id="ARBA00023163"/>
    </source>
</evidence>
<comment type="caution">
    <text evidence="7">The sequence shown here is derived from an EMBL/GenBank/DDBJ whole genome shotgun (WGS) entry which is preliminary data.</text>
</comment>
<dbReference type="GO" id="GO:0046982">
    <property type="term" value="F:protein heterodimerization activity"/>
    <property type="evidence" value="ECO:0007669"/>
    <property type="project" value="InterPro"/>
</dbReference>
<feature type="compositionally biased region" description="Gly residues" evidence="6">
    <location>
        <begin position="110"/>
        <end position="123"/>
    </location>
</feature>
<evidence type="ECO:0000256" key="5">
    <source>
        <dbReference type="ARBA" id="ARBA00023242"/>
    </source>
</evidence>
<dbReference type="GO" id="GO:0005669">
    <property type="term" value="C:transcription factor TFIID complex"/>
    <property type="evidence" value="ECO:0007669"/>
    <property type="project" value="TreeGrafter"/>
</dbReference>
<dbReference type="InterPro" id="IPR003162">
    <property type="entry name" value="TFIID-31"/>
</dbReference>
<feature type="region of interest" description="Disordered" evidence="6">
    <location>
        <begin position="1"/>
        <end position="51"/>
    </location>
</feature>
<protein>
    <recommendedName>
        <fullName evidence="9">Transcription initiation factor TFIID subunit 9</fullName>
    </recommendedName>
</protein>
<feature type="compositionally biased region" description="Low complexity" evidence="6">
    <location>
        <begin position="20"/>
        <end position="34"/>
    </location>
</feature>
<feature type="region of interest" description="Disordered" evidence="6">
    <location>
        <begin position="194"/>
        <end position="263"/>
    </location>
</feature>
<dbReference type="GO" id="GO:0016251">
    <property type="term" value="F:RNA polymerase II general transcription initiation factor activity"/>
    <property type="evidence" value="ECO:0007669"/>
    <property type="project" value="TreeGrafter"/>
</dbReference>
<dbReference type="InterPro" id="IPR009072">
    <property type="entry name" value="Histone-fold"/>
</dbReference>